<evidence type="ECO:0000256" key="3">
    <source>
        <dbReference type="ARBA" id="ARBA00022527"/>
    </source>
</evidence>
<accession>A0A7J9NE07</accession>
<evidence type="ECO:0000256" key="4">
    <source>
        <dbReference type="ARBA" id="ARBA00022679"/>
    </source>
</evidence>
<dbReference type="PANTHER" id="PTHR48016:SF29">
    <property type="entry name" value="MITOGEN-ACTIVATED PROTEIN KINASE KINASE KINASE 1-RELATED"/>
    <property type="match status" value="1"/>
</dbReference>
<evidence type="ECO:0000256" key="8">
    <source>
        <dbReference type="ARBA" id="ARBA00047559"/>
    </source>
</evidence>
<keyword evidence="7 10" id="KW-0067">ATP-binding</keyword>
<dbReference type="GO" id="GO:1902065">
    <property type="term" value="P:response to L-glutamate"/>
    <property type="evidence" value="ECO:0007669"/>
    <property type="project" value="UniProtKB-ARBA"/>
</dbReference>
<keyword evidence="3" id="KW-0723">Serine/threonine-protein kinase</keyword>
<evidence type="ECO:0000259" key="12">
    <source>
        <dbReference type="PROSITE" id="PS50011"/>
    </source>
</evidence>
<feature type="region of interest" description="Disordered" evidence="11">
    <location>
        <begin position="283"/>
        <end position="305"/>
    </location>
</feature>
<dbReference type="GO" id="GO:0005737">
    <property type="term" value="C:cytoplasm"/>
    <property type="evidence" value="ECO:0007669"/>
    <property type="project" value="TreeGrafter"/>
</dbReference>
<dbReference type="PROSITE" id="PS00107">
    <property type="entry name" value="PROTEIN_KINASE_ATP"/>
    <property type="match status" value="1"/>
</dbReference>
<keyword evidence="6" id="KW-0418">Kinase</keyword>
<dbReference type="SMART" id="SM00220">
    <property type="entry name" value="S_TKc"/>
    <property type="match status" value="1"/>
</dbReference>
<feature type="domain" description="Protein kinase" evidence="12">
    <location>
        <begin position="352"/>
        <end position="605"/>
    </location>
</feature>
<dbReference type="EC" id="2.7.11.25" evidence="2"/>
<evidence type="ECO:0000256" key="5">
    <source>
        <dbReference type="ARBA" id="ARBA00022741"/>
    </source>
</evidence>
<dbReference type="InterPro" id="IPR001245">
    <property type="entry name" value="Ser-Thr/Tyr_kinase_cat_dom"/>
</dbReference>
<comment type="caution">
    <text evidence="13">The sequence shown here is derived from an EMBL/GenBank/DDBJ whole genome shotgun (WGS) entry which is preliminary data.</text>
</comment>
<dbReference type="PRINTS" id="PR00109">
    <property type="entry name" value="TYRKINASE"/>
</dbReference>
<dbReference type="PANTHER" id="PTHR48016">
    <property type="entry name" value="MAP KINASE KINASE KINASE SSK2-RELATED-RELATED"/>
    <property type="match status" value="1"/>
</dbReference>
<reference evidence="13 14" key="1">
    <citation type="journal article" date="2019" name="Genome Biol. Evol.">
        <title>Insights into the evolution of the New World diploid cottons (Gossypium, subgenus Houzingenia) based on genome sequencing.</title>
        <authorList>
            <person name="Grover C.E."/>
            <person name="Arick M.A. 2nd"/>
            <person name="Thrash A."/>
            <person name="Conover J.L."/>
            <person name="Sanders W.S."/>
            <person name="Peterson D.G."/>
            <person name="Frelichowski J.E."/>
            <person name="Scheffler J.A."/>
            <person name="Scheffler B.E."/>
            <person name="Wendel J.F."/>
        </authorList>
    </citation>
    <scope>NUCLEOTIDE SEQUENCE [LARGE SCALE GENOMIC DNA]</scope>
    <source>
        <strain evidence="13">1</strain>
        <tissue evidence="13">Leaf</tissue>
    </source>
</reference>
<comment type="catalytic activity">
    <reaction evidence="9">
        <text>L-seryl-[protein] + ATP = O-phospho-L-seryl-[protein] + ADP + H(+)</text>
        <dbReference type="Rhea" id="RHEA:17989"/>
        <dbReference type="Rhea" id="RHEA-COMP:9863"/>
        <dbReference type="Rhea" id="RHEA-COMP:11604"/>
        <dbReference type="ChEBI" id="CHEBI:15378"/>
        <dbReference type="ChEBI" id="CHEBI:29999"/>
        <dbReference type="ChEBI" id="CHEBI:30616"/>
        <dbReference type="ChEBI" id="CHEBI:83421"/>
        <dbReference type="ChEBI" id="CHEBI:456216"/>
        <dbReference type="EC" id="2.7.11.25"/>
    </reaction>
</comment>
<evidence type="ECO:0000313" key="14">
    <source>
        <dbReference type="Proteomes" id="UP000593576"/>
    </source>
</evidence>
<evidence type="ECO:0000313" key="13">
    <source>
        <dbReference type="EMBL" id="MBA0881296.1"/>
    </source>
</evidence>
<dbReference type="GO" id="GO:0004709">
    <property type="term" value="F:MAP kinase kinase kinase activity"/>
    <property type="evidence" value="ECO:0007669"/>
    <property type="project" value="UniProtKB-EC"/>
</dbReference>
<dbReference type="InterPro" id="IPR017441">
    <property type="entry name" value="Protein_kinase_ATP_BS"/>
</dbReference>
<feature type="binding site" evidence="10">
    <location>
        <position position="380"/>
    </location>
    <ligand>
        <name>ATP</name>
        <dbReference type="ChEBI" id="CHEBI:30616"/>
    </ligand>
</feature>
<dbReference type="Proteomes" id="UP000593576">
    <property type="component" value="Unassembled WGS sequence"/>
</dbReference>
<gene>
    <name evidence="13" type="ORF">Goshw_029758</name>
</gene>
<evidence type="ECO:0000256" key="6">
    <source>
        <dbReference type="ARBA" id="ARBA00022777"/>
    </source>
</evidence>
<dbReference type="Pfam" id="PF00069">
    <property type="entry name" value="Pkinase"/>
    <property type="match status" value="1"/>
</dbReference>
<dbReference type="FunFam" id="1.10.510.10:FF:000359">
    <property type="entry name" value="Mitogen-activated protein kinase 1, putative, expressed"/>
    <property type="match status" value="1"/>
</dbReference>
<evidence type="ECO:0000256" key="9">
    <source>
        <dbReference type="ARBA" id="ARBA00048329"/>
    </source>
</evidence>
<evidence type="ECO:0000256" key="10">
    <source>
        <dbReference type="PROSITE-ProRule" id="PRU10141"/>
    </source>
</evidence>
<sequence>GQEDKKFRFPSELIFLETLDYLDCRAFFRWIWLHMHYLPRFFSRRSAMYSKRSRSKPRLERRNAAKHIDYDAASFSSSLDDTSSSSSLITRSLDLSDKTSFRIQGTEGEFDLICRTLGLSGPEDFSIPAAAWESRKIRSSSDLLPRSKLNRLDSPEEETGKIILEDGTEVTVSELTDRVLASALTEDDSPEFKLNDYCCDDRNLVDVATSTELKSKACWVPNVVDGGGNYGIKGIRPPGLKPPPVMKLPVVDSACSTWDLFRDFAPEDDKGCIVQVHLHSSSDEEEVKGEKDRGNEENAKEEDNSMRIGETAVLSESCSFITSNDDDSSSSTTEPTSNISPNGRFKRTITYWEKGELLGRGSFGSVFEGISDDGFFFAVKEVSLLDQGSQGKQSIIQLEHEIALLSQFEHENIVQYYGTDKDQSKLYIFLELVTKGSLLNLYQRYHLRDSQVSAYTRQILHGLKYLHDQNVVHRDIKCANILVDASGSVKLSDFGLAKATKFNDVKSCKGTAFWMAPEVVNRKGQGYGLPADIWSLGCTVLEMLTRQIPYYYLEHMQALFRIGRGEPPAVPDSLSKDARDFILQCLQVNPDARPAAAKLLQHPFVKRSFPTHSGSASPHLGRRI</sequence>
<proteinExistence type="inferred from homology"/>
<evidence type="ECO:0000256" key="1">
    <source>
        <dbReference type="ARBA" id="ARBA00006529"/>
    </source>
</evidence>
<dbReference type="PROSITE" id="PS50011">
    <property type="entry name" value="PROTEIN_KINASE_DOM"/>
    <property type="match status" value="1"/>
</dbReference>
<dbReference type="GO" id="GO:0005524">
    <property type="term" value="F:ATP binding"/>
    <property type="evidence" value="ECO:0007669"/>
    <property type="project" value="UniProtKB-UniRule"/>
</dbReference>
<evidence type="ECO:0000256" key="7">
    <source>
        <dbReference type="ARBA" id="ARBA00022840"/>
    </source>
</evidence>
<keyword evidence="4" id="KW-0808">Transferase</keyword>
<feature type="non-terminal residue" evidence="13">
    <location>
        <position position="1"/>
    </location>
</feature>
<dbReference type="SUPFAM" id="SSF56112">
    <property type="entry name" value="Protein kinase-like (PK-like)"/>
    <property type="match status" value="1"/>
</dbReference>
<evidence type="ECO:0000256" key="11">
    <source>
        <dbReference type="SAM" id="MobiDB-lite"/>
    </source>
</evidence>
<comment type="similarity">
    <text evidence="1">Belongs to the protein kinase superfamily. STE Ser/Thr protein kinase family. MAP kinase kinase kinase subfamily.</text>
</comment>
<dbReference type="InterPro" id="IPR008271">
    <property type="entry name" value="Ser/Thr_kinase_AS"/>
</dbReference>
<dbReference type="InterPro" id="IPR011009">
    <property type="entry name" value="Kinase-like_dom_sf"/>
</dbReference>
<comment type="catalytic activity">
    <reaction evidence="8">
        <text>L-threonyl-[protein] + ATP = O-phospho-L-threonyl-[protein] + ADP + H(+)</text>
        <dbReference type="Rhea" id="RHEA:46608"/>
        <dbReference type="Rhea" id="RHEA-COMP:11060"/>
        <dbReference type="Rhea" id="RHEA-COMP:11605"/>
        <dbReference type="ChEBI" id="CHEBI:15378"/>
        <dbReference type="ChEBI" id="CHEBI:30013"/>
        <dbReference type="ChEBI" id="CHEBI:30616"/>
        <dbReference type="ChEBI" id="CHEBI:61977"/>
        <dbReference type="ChEBI" id="CHEBI:456216"/>
        <dbReference type="EC" id="2.7.11.25"/>
    </reaction>
</comment>
<feature type="compositionally biased region" description="Basic and acidic residues" evidence="11">
    <location>
        <begin position="288"/>
        <end position="305"/>
    </location>
</feature>
<name>A0A7J9NE07_GOSSC</name>
<keyword evidence="14" id="KW-1185">Reference proteome</keyword>
<dbReference type="InterPro" id="IPR000719">
    <property type="entry name" value="Prot_kinase_dom"/>
</dbReference>
<keyword evidence="5 10" id="KW-0547">Nucleotide-binding</keyword>
<evidence type="ECO:0000256" key="2">
    <source>
        <dbReference type="ARBA" id="ARBA00012406"/>
    </source>
</evidence>
<feature type="region of interest" description="Disordered" evidence="11">
    <location>
        <begin position="321"/>
        <end position="342"/>
    </location>
</feature>
<dbReference type="EMBL" id="JABFAF010279070">
    <property type="protein sequence ID" value="MBA0881296.1"/>
    <property type="molecule type" value="Genomic_DNA"/>
</dbReference>
<dbReference type="OrthoDB" id="266718at2759"/>
<feature type="compositionally biased region" description="Low complexity" evidence="11">
    <location>
        <begin position="329"/>
        <end position="342"/>
    </location>
</feature>
<dbReference type="Gene3D" id="1.10.510.10">
    <property type="entry name" value="Transferase(Phosphotransferase) domain 1"/>
    <property type="match status" value="1"/>
</dbReference>
<dbReference type="InterPro" id="IPR050538">
    <property type="entry name" value="MAP_kinase_kinase_kinase"/>
</dbReference>
<dbReference type="AlphaFoldDB" id="A0A7J9NE07"/>
<dbReference type="PROSITE" id="PS00108">
    <property type="entry name" value="PROTEIN_KINASE_ST"/>
    <property type="match status" value="1"/>
</dbReference>
<organism evidence="13 14">
    <name type="scientific">Gossypium schwendimanii</name>
    <name type="common">Cotton</name>
    <dbReference type="NCBI Taxonomy" id="34291"/>
    <lineage>
        <taxon>Eukaryota</taxon>
        <taxon>Viridiplantae</taxon>
        <taxon>Streptophyta</taxon>
        <taxon>Embryophyta</taxon>
        <taxon>Tracheophyta</taxon>
        <taxon>Spermatophyta</taxon>
        <taxon>Magnoliopsida</taxon>
        <taxon>eudicotyledons</taxon>
        <taxon>Gunneridae</taxon>
        <taxon>Pentapetalae</taxon>
        <taxon>rosids</taxon>
        <taxon>malvids</taxon>
        <taxon>Malvales</taxon>
        <taxon>Malvaceae</taxon>
        <taxon>Malvoideae</taxon>
        <taxon>Gossypium</taxon>
    </lineage>
</organism>
<protein>
    <recommendedName>
        <fullName evidence="2">mitogen-activated protein kinase kinase kinase</fullName>
        <ecNumber evidence="2">2.7.11.25</ecNumber>
    </recommendedName>
</protein>